<reference evidence="1 2" key="1">
    <citation type="submission" date="2023-04" db="EMBL/GenBank/DDBJ databases">
        <title>Luteimonas endophyticus RD2P54.</title>
        <authorList>
            <person name="Sun J.-Q."/>
        </authorList>
    </citation>
    <scope>NUCLEOTIDE SEQUENCE [LARGE SCALE GENOMIC DNA]</scope>
    <source>
        <strain evidence="1 2">RD2P54</strain>
    </source>
</reference>
<evidence type="ECO:0008006" key="3">
    <source>
        <dbReference type="Google" id="ProtNLM"/>
    </source>
</evidence>
<gene>
    <name evidence="1" type="ORF">QFW77_15655</name>
</gene>
<proteinExistence type="predicted"/>
<sequence>MSTTAPALAAEPASASDFAAALLDPGPAHPIPPQHDLYAPLLGHWRARVTDHLGEGRTRSLEGEIVFARVLEGRAVQDLWIFPQRAARDAQAPREGNRYGTTLRVFDPARGIWNVDWFNPVTGVHTRLTGRRSGDTLLQEGFHADGTPIRWIFEEVSEQGFRWRGERSDDGGRSWILETEFSAWR</sequence>
<comment type="caution">
    <text evidence="1">The sequence shown here is derived from an EMBL/GenBank/DDBJ whole genome shotgun (WGS) entry which is preliminary data.</text>
</comment>
<protein>
    <recommendedName>
        <fullName evidence="3">DUF1579 domain-containing protein</fullName>
    </recommendedName>
</protein>
<dbReference type="RefSeq" id="WP_280575721.1">
    <property type="nucleotide sequence ID" value="NZ_JARXRM010000044.1"/>
</dbReference>
<name>A0ABT6JC50_9GAMM</name>
<evidence type="ECO:0000313" key="2">
    <source>
        <dbReference type="Proteomes" id="UP001156940"/>
    </source>
</evidence>
<organism evidence="1 2">
    <name type="scientific">Luteimonas endophytica</name>
    <dbReference type="NCBI Taxonomy" id="3042023"/>
    <lineage>
        <taxon>Bacteria</taxon>
        <taxon>Pseudomonadati</taxon>
        <taxon>Pseudomonadota</taxon>
        <taxon>Gammaproteobacteria</taxon>
        <taxon>Lysobacterales</taxon>
        <taxon>Lysobacteraceae</taxon>
        <taxon>Luteimonas</taxon>
    </lineage>
</organism>
<keyword evidence="2" id="KW-1185">Reference proteome</keyword>
<dbReference type="Proteomes" id="UP001156940">
    <property type="component" value="Unassembled WGS sequence"/>
</dbReference>
<evidence type="ECO:0000313" key="1">
    <source>
        <dbReference type="EMBL" id="MDH5824409.1"/>
    </source>
</evidence>
<accession>A0ABT6JC50</accession>
<dbReference type="EMBL" id="JARXRM010000044">
    <property type="protein sequence ID" value="MDH5824409.1"/>
    <property type="molecule type" value="Genomic_DNA"/>
</dbReference>